<dbReference type="PANTHER" id="PTHR11728:SF8">
    <property type="entry name" value="GLYCEROL-3-PHOSPHATE DEHYDROGENASE [NAD(+)]-RELATED"/>
    <property type="match status" value="1"/>
</dbReference>
<keyword evidence="4" id="KW-0520">NAD</keyword>
<evidence type="ECO:0000313" key="8">
    <source>
        <dbReference type="Proteomes" id="UP000054248"/>
    </source>
</evidence>
<dbReference type="InterPro" id="IPR006109">
    <property type="entry name" value="G3P_DH_NAD-dep_C"/>
</dbReference>
<dbReference type="EC" id="1.1.1.8" evidence="2"/>
<dbReference type="AlphaFoldDB" id="A0A0C3Q4H9"/>
<dbReference type="GO" id="GO:0005975">
    <property type="term" value="P:carbohydrate metabolic process"/>
    <property type="evidence" value="ECO:0007669"/>
    <property type="project" value="InterPro"/>
</dbReference>
<sequence>MRIGMLEIHDFCLEFFPSTKSTTFLVESCGVADIMTSCMGGRNRRVAMEMVKTKRSFQELEQELLNGQKLQGALTALELHQFLDAHGVDNIKRKKKYPLFENVWKICFEGMEPERLTDNL</sequence>
<dbReference type="GO" id="GO:0005829">
    <property type="term" value="C:cytosol"/>
    <property type="evidence" value="ECO:0007669"/>
    <property type="project" value="TreeGrafter"/>
</dbReference>
<organism evidence="7 8">
    <name type="scientific">Tulasnella calospora MUT 4182</name>
    <dbReference type="NCBI Taxonomy" id="1051891"/>
    <lineage>
        <taxon>Eukaryota</taxon>
        <taxon>Fungi</taxon>
        <taxon>Dikarya</taxon>
        <taxon>Basidiomycota</taxon>
        <taxon>Agaricomycotina</taxon>
        <taxon>Agaricomycetes</taxon>
        <taxon>Cantharellales</taxon>
        <taxon>Tulasnellaceae</taxon>
        <taxon>Tulasnella</taxon>
    </lineage>
</organism>
<gene>
    <name evidence="7" type="ORF">M407DRAFT_32556</name>
</gene>
<dbReference type="PANTHER" id="PTHR11728">
    <property type="entry name" value="GLYCEROL-3-PHOSPHATE DEHYDROGENASE"/>
    <property type="match status" value="1"/>
</dbReference>
<dbReference type="GO" id="GO:0006072">
    <property type="term" value="P:glycerol-3-phosphate metabolic process"/>
    <property type="evidence" value="ECO:0007669"/>
    <property type="project" value="InterPro"/>
</dbReference>
<comment type="catalytic activity">
    <reaction evidence="5">
        <text>sn-glycerol 3-phosphate + NAD(+) = dihydroxyacetone phosphate + NADH + H(+)</text>
        <dbReference type="Rhea" id="RHEA:11092"/>
        <dbReference type="ChEBI" id="CHEBI:15378"/>
        <dbReference type="ChEBI" id="CHEBI:57540"/>
        <dbReference type="ChEBI" id="CHEBI:57597"/>
        <dbReference type="ChEBI" id="CHEBI:57642"/>
        <dbReference type="ChEBI" id="CHEBI:57945"/>
        <dbReference type="EC" id="1.1.1.8"/>
    </reaction>
</comment>
<dbReference type="GO" id="GO:0141152">
    <property type="term" value="F:glycerol-3-phosphate dehydrogenase (NAD+) activity"/>
    <property type="evidence" value="ECO:0007669"/>
    <property type="project" value="UniProtKB-EC"/>
</dbReference>
<dbReference type="HOGENOM" id="CLU_149000_0_0_1"/>
<reference evidence="8" key="2">
    <citation type="submission" date="2015-01" db="EMBL/GenBank/DDBJ databases">
        <title>Evolutionary Origins and Diversification of the Mycorrhizal Mutualists.</title>
        <authorList>
            <consortium name="DOE Joint Genome Institute"/>
            <consortium name="Mycorrhizal Genomics Consortium"/>
            <person name="Kohler A."/>
            <person name="Kuo A."/>
            <person name="Nagy L.G."/>
            <person name="Floudas D."/>
            <person name="Copeland A."/>
            <person name="Barry K.W."/>
            <person name="Cichocki N."/>
            <person name="Veneault-Fourrey C."/>
            <person name="LaButti K."/>
            <person name="Lindquist E.A."/>
            <person name="Lipzen A."/>
            <person name="Lundell T."/>
            <person name="Morin E."/>
            <person name="Murat C."/>
            <person name="Riley R."/>
            <person name="Ohm R."/>
            <person name="Sun H."/>
            <person name="Tunlid A."/>
            <person name="Henrissat B."/>
            <person name="Grigoriev I.V."/>
            <person name="Hibbett D.S."/>
            <person name="Martin F."/>
        </authorList>
    </citation>
    <scope>NUCLEOTIDE SEQUENCE [LARGE SCALE GENOMIC DNA]</scope>
    <source>
        <strain evidence="8">MUT 4182</strain>
    </source>
</reference>
<protein>
    <recommendedName>
        <fullName evidence="2">glycerol-3-phosphate dehydrogenase (NAD(+))</fullName>
        <ecNumber evidence="2">1.1.1.8</ecNumber>
    </recommendedName>
</protein>
<keyword evidence="8" id="KW-1185">Reference proteome</keyword>
<evidence type="ECO:0000256" key="1">
    <source>
        <dbReference type="ARBA" id="ARBA00011009"/>
    </source>
</evidence>
<evidence type="ECO:0000313" key="7">
    <source>
        <dbReference type="EMBL" id="KIO17759.1"/>
    </source>
</evidence>
<dbReference type="Proteomes" id="UP000054248">
    <property type="component" value="Unassembled WGS sequence"/>
</dbReference>
<dbReference type="InterPro" id="IPR013328">
    <property type="entry name" value="6PGD_dom2"/>
</dbReference>
<comment type="similarity">
    <text evidence="1">Belongs to the NAD-dependent glycerol-3-phosphate dehydrogenase family.</text>
</comment>
<dbReference type="InterPro" id="IPR008927">
    <property type="entry name" value="6-PGluconate_DH-like_C_sf"/>
</dbReference>
<keyword evidence="3" id="KW-0560">Oxidoreductase</keyword>
<evidence type="ECO:0000259" key="6">
    <source>
        <dbReference type="Pfam" id="PF07479"/>
    </source>
</evidence>
<evidence type="ECO:0000256" key="4">
    <source>
        <dbReference type="ARBA" id="ARBA00023027"/>
    </source>
</evidence>
<accession>A0A0C3Q4H9</accession>
<dbReference type="SUPFAM" id="SSF48179">
    <property type="entry name" value="6-phosphogluconate dehydrogenase C-terminal domain-like"/>
    <property type="match status" value="1"/>
</dbReference>
<name>A0A0C3Q4H9_9AGAM</name>
<dbReference type="EMBL" id="KN823345">
    <property type="protein sequence ID" value="KIO17759.1"/>
    <property type="molecule type" value="Genomic_DNA"/>
</dbReference>
<dbReference type="FunFam" id="1.10.1040.10:FF:000004">
    <property type="entry name" value="Glycerol-3-phosphate dehydrogenase [NAD(+)]"/>
    <property type="match status" value="1"/>
</dbReference>
<feature type="domain" description="Glycerol-3-phosphate dehydrogenase NAD-dependent C-terminal" evidence="6">
    <location>
        <begin position="1"/>
        <end position="117"/>
    </location>
</feature>
<evidence type="ECO:0000256" key="5">
    <source>
        <dbReference type="ARBA" id="ARBA00048683"/>
    </source>
</evidence>
<dbReference type="Pfam" id="PF07479">
    <property type="entry name" value="NAD_Gly3P_dh_C"/>
    <property type="match status" value="1"/>
</dbReference>
<dbReference type="OrthoDB" id="10263760at2759"/>
<evidence type="ECO:0000256" key="2">
    <source>
        <dbReference type="ARBA" id="ARBA00013218"/>
    </source>
</evidence>
<dbReference type="GO" id="GO:0005634">
    <property type="term" value="C:nucleus"/>
    <property type="evidence" value="ECO:0007669"/>
    <property type="project" value="TreeGrafter"/>
</dbReference>
<reference evidence="7 8" key="1">
    <citation type="submission" date="2014-04" db="EMBL/GenBank/DDBJ databases">
        <authorList>
            <consortium name="DOE Joint Genome Institute"/>
            <person name="Kuo A."/>
            <person name="Girlanda M."/>
            <person name="Perotto S."/>
            <person name="Kohler A."/>
            <person name="Nagy L.G."/>
            <person name="Floudas D."/>
            <person name="Copeland A."/>
            <person name="Barry K.W."/>
            <person name="Cichocki N."/>
            <person name="Veneault-Fourrey C."/>
            <person name="LaButti K."/>
            <person name="Lindquist E.A."/>
            <person name="Lipzen A."/>
            <person name="Lundell T."/>
            <person name="Morin E."/>
            <person name="Murat C."/>
            <person name="Sun H."/>
            <person name="Tunlid A."/>
            <person name="Henrissat B."/>
            <person name="Grigoriev I.V."/>
            <person name="Hibbett D.S."/>
            <person name="Martin F."/>
            <person name="Nordberg H.P."/>
            <person name="Cantor M.N."/>
            <person name="Hua S.X."/>
        </authorList>
    </citation>
    <scope>NUCLEOTIDE SEQUENCE [LARGE SCALE GENOMIC DNA]</scope>
    <source>
        <strain evidence="7 8">MUT 4182</strain>
    </source>
</reference>
<dbReference type="STRING" id="1051891.A0A0C3Q4H9"/>
<proteinExistence type="inferred from homology"/>
<dbReference type="Gene3D" id="1.10.1040.10">
    <property type="entry name" value="N-(1-d-carboxylethyl)-l-norvaline Dehydrogenase, domain 2"/>
    <property type="match status" value="1"/>
</dbReference>
<evidence type="ECO:0000256" key="3">
    <source>
        <dbReference type="ARBA" id="ARBA00023002"/>
    </source>
</evidence>